<dbReference type="Proteomes" id="UP001054945">
    <property type="component" value="Unassembled WGS sequence"/>
</dbReference>
<reference evidence="1 2" key="1">
    <citation type="submission" date="2021-06" db="EMBL/GenBank/DDBJ databases">
        <title>Caerostris extrusa draft genome.</title>
        <authorList>
            <person name="Kono N."/>
            <person name="Arakawa K."/>
        </authorList>
    </citation>
    <scope>NUCLEOTIDE SEQUENCE [LARGE SCALE GENOMIC DNA]</scope>
</reference>
<evidence type="ECO:0000313" key="1">
    <source>
        <dbReference type="EMBL" id="GIY29926.1"/>
    </source>
</evidence>
<keyword evidence="2" id="KW-1185">Reference proteome</keyword>
<evidence type="ECO:0000313" key="2">
    <source>
        <dbReference type="Proteomes" id="UP001054945"/>
    </source>
</evidence>
<dbReference type="EMBL" id="BPLR01009157">
    <property type="protein sequence ID" value="GIY29926.1"/>
    <property type="molecule type" value="Genomic_DNA"/>
</dbReference>
<protein>
    <submittedName>
        <fullName evidence="1">Uncharacterized protein</fullName>
    </submittedName>
</protein>
<proteinExistence type="predicted"/>
<accession>A0AAV4S9T1</accession>
<organism evidence="1 2">
    <name type="scientific">Caerostris extrusa</name>
    <name type="common">Bark spider</name>
    <name type="synonym">Caerostris bankana</name>
    <dbReference type="NCBI Taxonomy" id="172846"/>
    <lineage>
        <taxon>Eukaryota</taxon>
        <taxon>Metazoa</taxon>
        <taxon>Ecdysozoa</taxon>
        <taxon>Arthropoda</taxon>
        <taxon>Chelicerata</taxon>
        <taxon>Arachnida</taxon>
        <taxon>Araneae</taxon>
        <taxon>Araneomorphae</taxon>
        <taxon>Entelegynae</taxon>
        <taxon>Araneoidea</taxon>
        <taxon>Araneidae</taxon>
        <taxon>Caerostris</taxon>
    </lineage>
</organism>
<comment type="caution">
    <text evidence="1">The sequence shown here is derived from an EMBL/GenBank/DDBJ whole genome shotgun (WGS) entry which is preliminary data.</text>
</comment>
<gene>
    <name evidence="1" type="ORF">CEXT_484081</name>
</gene>
<name>A0AAV4S9T1_CAEEX</name>
<dbReference type="AlphaFoldDB" id="A0AAV4S9T1"/>
<sequence length="79" mass="8745">MYNKSVIHSMGSRIQESNSLGSTPSPFNEFKKSGIQFIGFILPVHSLGLEFRSQIHWVHLTSSFNGIKKSGINSLGSSY</sequence>